<gene>
    <name evidence="1" type="ORF">S06H3_15131</name>
</gene>
<proteinExistence type="predicted"/>
<dbReference type="AlphaFoldDB" id="X1KMJ6"/>
<reference evidence="1" key="1">
    <citation type="journal article" date="2014" name="Front. Microbiol.">
        <title>High frequency of phylogenetically diverse reductive dehalogenase-homologous genes in deep subseafloor sedimentary metagenomes.</title>
        <authorList>
            <person name="Kawai M."/>
            <person name="Futagami T."/>
            <person name="Toyoda A."/>
            <person name="Takaki Y."/>
            <person name="Nishi S."/>
            <person name="Hori S."/>
            <person name="Arai W."/>
            <person name="Tsubouchi T."/>
            <person name="Morono Y."/>
            <person name="Uchiyama I."/>
            <person name="Ito T."/>
            <person name="Fujiyama A."/>
            <person name="Inagaki F."/>
            <person name="Takami H."/>
        </authorList>
    </citation>
    <scope>NUCLEOTIDE SEQUENCE</scope>
    <source>
        <strain evidence="1">Expedition CK06-06</strain>
    </source>
</reference>
<comment type="caution">
    <text evidence="1">The sequence shown here is derived from an EMBL/GenBank/DDBJ whole genome shotgun (WGS) entry which is preliminary data.</text>
</comment>
<organism evidence="1">
    <name type="scientific">marine sediment metagenome</name>
    <dbReference type="NCBI Taxonomy" id="412755"/>
    <lineage>
        <taxon>unclassified sequences</taxon>
        <taxon>metagenomes</taxon>
        <taxon>ecological metagenomes</taxon>
    </lineage>
</organism>
<accession>X1KMJ6</accession>
<protein>
    <submittedName>
        <fullName evidence="1">Uncharacterized protein</fullName>
    </submittedName>
</protein>
<name>X1KMJ6_9ZZZZ</name>
<evidence type="ECO:0000313" key="1">
    <source>
        <dbReference type="EMBL" id="GAI07893.1"/>
    </source>
</evidence>
<dbReference type="EMBL" id="BARV01007431">
    <property type="protein sequence ID" value="GAI07893.1"/>
    <property type="molecule type" value="Genomic_DNA"/>
</dbReference>
<sequence length="143" mass="16040">MRNELDFAEHSHLLGEGLFADKVILALSKFSETQQLGEQEIEALEKAKDFLSKVIEGGNFSTGVFSARDMASAQAFTHAVNSVSIRVSSKADFLRYVDELQSTVTKIFANENISDDEFAQVDAFFSRYGRMQFQRSRAKLESV</sequence>